<accession>A0A0G0S6L0</accession>
<comment type="caution">
    <text evidence="2">The sequence shown here is derived from an EMBL/GenBank/DDBJ whole genome shotgun (WGS) entry which is preliminary data.</text>
</comment>
<evidence type="ECO:0000256" key="1">
    <source>
        <dbReference type="SAM" id="MobiDB-lite"/>
    </source>
</evidence>
<reference evidence="2 3" key="1">
    <citation type="journal article" date="2015" name="Nature">
        <title>rRNA introns, odd ribosomes, and small enigmatic genomes across a large radiation of phyla.</title>
        <authorList>
            <person name="Brown C.T."/>
            <person name="Hug L.A."/>
            <person name="Thomas B.C."/>
            <person name="Sharon I."/>
            <person name="Castelle C.J."/>
            <person name="Singh A."/>
            <person name="Wilkins M.J."/>
            <person name="Williams K.H."/>
            <person name="Banfield J.F."/>
        </authorList>
    </citation>
    <scope>NUCLEOTIDE SEQUENCE [LARGE SCALE GENOMIC DNA]</scope>
</reference>
<proteinExistence type="predicted"/>
<feature type="region of interest" description="Disordered" evidence="1">
    <location>
        <begin position="222"/>
        <end position="242"/>
    </location>
</feature>
<feature type="region of interest" description="Disordered" evidence="1">
    <location>
        <begin position="1"/>
        <end position="79"/>
    </location>
</feature>
<feature type="compositionally biased region" description="Basic and acidic residues" evidence="1">
    <location>
        <begin position="68"/>
        <end position="79"/>
    </location>
</feature>
<dbReference type="AlphaFoldDB" id="A0A0G0S6L0"/>
<evidence type="ECO:0000313" key="2">
    <source>
        <dbReference type="EMBL" id="KKR30365.1"/>
    </source>
</evidence>
<feature type="compositionally biased region" description="Polar residues" evidence="1">
    <location>
        <begin position="231"/>
        <end position="242"/>
    </location>
</feature>
<name>A0A0G0S6L0_9BACT</name>
<evidence type="ECO:0000313" key="3">
    <source>
        <dbReference type="Proteomes" id="UP000034793"/>
    </source>
</evidence>
<sequence length="242" mass="26283">MSDSSESVEQGIPKPDTQVSKPVDLPKDPQLSTTGEIPEPPFQEPLEVITPATVEVDDSKSPVNGIKIEADKDKGPTDETKAAVDERLDYLNKLAELVLAGQSQPSALQNYVDYSIENGVPRGRIEAVLRARGIPITEKPASPTVVKPQFDAQKPIDGKTYNALSKRFNDVRTRLLQEGNRGKLDRLNGVPIGRILNGPFLGGDTLEARLAYNQISDLLDEVEGIGPPQPEQTDVVQPSTKV</sequence>
<gene>
    <name evidence="2" type="ORF">UT61_C0008G0021</name>
</gene>
<protein>
    <submittedName>
        <fullName evidence="2">Uncharacterized protein</fullName>
    </submittedName>
</protein>
<organism evidence="2 3">
    <name type="scientific">Candidatus Woesebacteria bacterium GW2011_GWA1_39_8</name>
    <dbReference type="NCBI Taxonomy" id="1618552"/>
    <lineage>
        <taxon>Bacteria</taxon>
        <taxon>Candidatus Woeseibacteriota</taxon>
    </lineage>
</organism>
<dbReference type="Proteomes" id="UP000034793">
    <property type="component" value="Unassembled WGS sequence"/>
</dbReference>
<dbReference type="EMBL" id="LBXL01000008">
    <property type="protein sequence ID" value="KKR30365.1"/>
    <property type="molecule type" value="Genomic_DNA"/>
</dbReference>